<gene>
    <name evidence="7" type="ORF">HGG69_02140</name>
</gene>
<accession>A0A858U3U9</accession>
<evidence type="ECO:0000313" key="7">
    <source>
        <dbReference type="EMBL" id="QJG67102.1"/>
    </source>
</evidence>
<feature type="transmembrane region" description="Helical" evidence="6">
    <location>
        <begin position="339"/>
        <end position="360"/>
    </location>
</feature>
<feature type="transmembrane region" description="Helical" evidence="6">
    <location>
        <begin position="64"/>
        <end position="88"/>
    </location>
</feature>
<dbReference type="KEGG" id="mphe:HGG69_02140"/>
<dbReference type="EMBL" id="CP051481">
    <property type="protein sequence ID" value="QJG67102.1"/>
    <property type="molecule type" value="Genomic_DNA"/>
</dbReference>
<evidence type="ECO:0000256" key="3">
    <source>
        <dbReference type="ARBA" id="ARBA00020268"/>
    </source>
</evidence>
<dbReference type="InterPro" id="IPR050222">
    <property type="entry name" value="MATE_MdtK"/>
</dbReference>
<dbReference type="InterPro" id="IPR002528">
    <property type="entry name" value="MATE_fam"/>
</dbReference>
<reference evidence="7 8" key="1">
    <citation type="submission" date="2020-04" db="EMBL/GenBank/DDBJ databases">
        <title>Novel Mycoplasma species detected in Phocoena phocoena (harbor porpoise) from the USA.</title>
        <authorList>
            <person name="Volokhov D.V."/>
        </authorList>
    </citation>
    <scope>NUCLEOTIDE SEQUENCE [LARGE SCALE GENOMIC DNA]</scope>
    <source>
        <strain evidence="7 8">Phocoena C-264-GEN</strain>
    </source>
</reference>
<dbReference type="PANTHER" id="PTHR43298">
    <property type="entry name" value="MULTIDRUG RESISTANCE PROTEIN NORM-RELATED"/>
    <property type="match status" value="1"/>
</dbReference>
<feature type="transmembrane region" description="Helical" evidence="6">
    <location>
        <begin position="447"/>
        <end position="472"/>
    </location>
</feature>
<keyword evidence="6" id="KW-1133">Transmembrane helix</keyword>
<comment type="function">
    <text evidence="1">Multidrug efflux pump.</text>
</comment>
<name>A0A858U3U9_9MOLU</name>
<keyword evidence="6" id="KW-0472">Membrane</keyword>
<sequence length="517" mass="57597">MENITSKNFFKTHLPADKQTWKLFLKMTIPVVIGELIFALIGFVDNFMVTHIPNGINALSYANTWTGILMIFFMTINILASMLVGQYYGSKQYSNLNQIMALRVWTYLIIATAFFIPVWVAPEKMITIVAPLDDASLESSVKYLQYISFSWFGLAIAWNTNGLLNEAGKSKFALFSAIGALLSNITINAIFIYGLKQGAESAAFGTIISLAVNITLDEIWMYWQDKNIWINPKNLFKITNKIFKVYAKRIFAFGVAIGGMIVIPMRMFLWNRAYPPGSVGEDYMRLSAASVLTLTESLASIFSATTAACGANVSVFVASQLGKGNFDLAQKNAKSLKGFHSLLSLFFSLLLVAFSLIIYMTGALSNGSQTEVMERMSSVDFDQSIISALSVEFNITDKQLIIEKAAANAANQSVLVLLTTSLVIAAVNPLWNWFYTTSAVISSGGRTTLSGVTTYISQWAHLLWLILIAFVIVPRSHISLPIAYVLFYLFDIIRLIIYEIVQYKFNWLINITQTHKS</sequence>
<feature type="transmembrane region" description="Helical" evidence="6">
    <location>
        <begin position="478"/>
        <end position="497"/>
    </location>
</feature>
<proteinExistence type="inferred from homology"/>
<feature type="transmembrane region" description="Helical" evidence="6">
    <location>
        <begin position="23"/>
        <end position="44"/>
    </location>
</feature>
<keyword evidence="4" id="KW-0813">Transport</keyword>
<feature type="transmembrane region" description="Helical" evidence="6">
    <location>
        <begin position="250"/>
        <end position="269"/>
    </location>
</feature>
<evidence type="ECO:0000313" key="8">
    <source>
        <dbReference type="Proteomes" id="UP000501060"/>
    </source>
</evidence>
<dbReference type="GO" id="GO:0005886">
    <property type="term" value="C:plasma membrane"/>
    <property type="evidence" value="ECO:0007669"/>
    <property type="project" value="TreeGrafter"/>
</dbReference>
<comment type="similarity">
    <text evidence="2">Belongs to the multi antimicrobial extrusion (MATE) (TC 2.A.66.1) family.</text>
</comment>
<feature type="transmembrane region" description="Helical" evidence="6">
    <location>
        <begin position="201"/>
        <end position="223"/>
    </location>
</feature>
<feature type="transmembrane region" description="Helical" evidence="6">
    <location>
        <begin position="172"/>
        <end position="195"/>
    </location>
</feature>
<evidence type="ECO:0000256" key="1">
    <source>
        <dbReference type="ARBA" id="ARBA00003408"/>
    </source>
</evidence>
<dbReference type="Pfam" id="PF01554">
    <property type="entry name" value="MatE"/>
    <property type="match status" value="1"/>
</dbReference>
<dbReference type="AlphaFoldDB" id="A0A858U3U9"/>
<dbReference type="GO" id="GO:0042910">
    <property type="term" value="F:xenobiotic transmembrane transporter activity"/>
    <property type="evidence" value="ECO:0007669"/>
    <property type="project" value="InterPro"/>
</dbReference>
<keyword evidence="8" id="KW-1185">Reference proteome</keyword>
<dbReference type="RefSeq" id="WP_169605153.1">
    <property type="nucleotide sequence ID" value="NZ_CP051481.1"/>
</dbReference>
<keyword evidence="6" id="KW-0812">Transmembrane</keyword>
<dbReference type="PANTHER" id="PTHR43298:SF2">
    <property type="entry name" value="FMN_FAD EXPORTER YEEO-RELATED"/>
    <property type="match status" value="1"/>
</dbReference>
<feature type="transmembrane region" description="Helical" evidence="6">
    <location>
        <begin position="100"/>
        <end position="121"/>
    </location>
</feature>
<protein>
    <recommendedName>
        <fullName evidence="3">Probable multidrug resistance protein NorM</fullName>
    </recommendedName>
    <alternativeName>
        <fullName evidence="5">Multidrug-efflux transporter</fullName>
    </alternativeName>
</protein>
<evidence type="ECO:0000256" key="5">
    <source>
        <dbReference type="ARBA" id="ARBA00031636"/>
    </source>
</evidence>
<dbReference type="GO" id="GO:0015297">
    <property type="term" value="F:antiporter activity"/>
    <property type="evidence" value="ECO:0007669"/>
    <property type="project" value="InterPro"/>
</dbReference>
<evidence type="ECO:0000256" key="2">
    <source>
        <dbReference type="ARBA" id="ARBA00010199"/>
    </source>
</evidence>
<evidence type="ECO:0000256" key="4">
    <source>
        <dbReference type="ARBA" id="ARBA00022448"/>
    </source>
</evidence>
<organism evidence="7 8">
    <name type="scientific">Mycoplasma phocoenae</name>
    <dbReference type="NCBI Taxonomy" id="754517"/>
    <lineage>
        <taxon>Bacteria</taxon>
        <taxon>Bacillati</taxon>
        <taxon>Mycoplasmatota</taxon>
        <taxon>Mollicutes</taxon>
        <taxon>Mycoplasmataceae</taxon>
        <taxon>Mycoplasma</taxon>
    </lineage>
</organism>
<feature type="transmembrane region" description="Helical" evidence="6">
    <location>
        <begin position="414"/>
        <end position="435"/>
    </location>
</feature>
<evidence type="ECO:0000256" key="6">
    <source>
        <dbReference type="SAM" id="Phobius"/>
    </source>
</evidence>
<feature type="transmembrane region" description="Helical" evidence="6">
    <location>
        <begin position="141"/>
        <end position="160"/>
    </location>
</feature>
<dbReference type="Proteomes" id="UP000501060">
    <property type="component" value="Chromosome"/>
</dbReference>